<comment type="caution">
    <text evidence="4">The sequence shown here is derived from an EMBL/GenBank/DDBJ whole genome shotgun (WGS) entry which is preliminary data.</text>
</comment>
<dbReference type="GO" id="GO:0005524">
    <property type="term" value="F:ATP binding"/>
    <property type="evidence" value="ECO:0007669"/>
    <property type="project" value="InterPro"/>
</dbReference>
<evidence type="ECO:0000256" key="1">
    <source>
        <dbReference type="ARBA" id="ARBA00022801"/>
    </source>
</evidence>
<name>A0A9Q0S2K4_9DIPT</name>
<sequence length="589" mass="67968">MEVSIENVRRNKNSQSRKKYGLNQQITAIVLNPSKRKLQPEKIVLEKKARFGDSLNKMTNSLAALEENLKSLDDGFIESPHYIENGKMLGYQIAGLNWLIALYKSGLSGILADETGLGKTIQSISLIGYLQRVLKVNGQFLVVVPLSTLTVWENEFRRWCPSLNVISLYGHASVRQQTIKYLLNEKPYTWDVCLTTYETCKLQYSRTFLNLVHWHYVILDEGTRMKHESSLIAHCVQRLKSAHRLILTGTALNNMSLHELWRFISFLLPKEFESSIDVAIRFDDKGSLQNEPEVVHNLQALLEPLLLRRLKSEVEDIIPYKEIKLYVDLTHCQREWYRKILMENVEIVTGNGKAKIKKLHTMYMQLRKCTNHPYQIHGAEAGPPYSNGKHLVLNSGKMIVLDRLLAKLNKRKSRVLIFSQFKEMLDILEDYLTLRPQYDYCRIDSRVKIANHNKSIDEFQDPQSKKFIFLLTRSSSSMGINLTAADSVIFYDSDWNPQMNLQAISRAHRIGQSKEVRVFHLIAKGTVDEMFAERAGAKLKLADIANNSQLFMLETDAILSNDFTYNYSEWDKLVLRDSNKLVDQLFESV</sequence>
<evidence type="ECO:0000313" key="5">
    <source>
        <dbReference type="Proteomes" id="UP001151699"/>
    </source>
</evidence>
<evidence type="ECO:0000259" key="3">
    <source>
        <dbReference type="PROSITE" id="PS51194"/>
    </source>
</evidence>
<dbReference type="Gene3D" id="3.40.50.10810">
    <property type="entry name" value="Tandem AAA-ATPase domain"/>
    <property type="match status" value="1"/>
</dbReference>
<evidence type="ECO:0000313" key="4">
    <source>
        <dbReference type="EMBL" id="KAJ6642254.1"/>
    </source>
</evidence>
<dbReference type="InterPro" id="IPR014001">
    <property type="entry name" value="Helicase_ATP-bd"/>
</dbReference>
<dbReference type="InterPro" id="IPR027417">
    <property type="entry name" value="P-loop_NTPase"/>
</dbReference>
<dbReference type="AlphaFoldDB" id="A0A9Q0S2K4"/>
<dbReference type="CDD" id="cd18793">
    <property type="entry name" value="SF2_C_SNF"/>
    <property type="match status" value="1"/>
</dbReference>
<gene>
    <name evidence="4" type="primary">Iswi_0</name>
    <name evidence="4" type="ORF">Bhyg_07201</name>
</gene>
<proteinExistence type="predicted"/>
<dbReference type="Proteomes" id="UP001151699">
    <property type="component" value="Chromosome B"/>
</dbReference>
<keyword evidence="5" id="KW-1185">Reference proteome</keyword>
<dbReference type="OrthoDB" id="448448at2759"/>
<dbReference type="PROSITE" id="PS51194">
    <property type="entry name" value="HELICASE_CTER"/>
    <property type="match status" value="1"/>
</dbReference>
<dbReference type="PROSITE" id="PS51192">
    <property type="entry name" value="HELICASE_ATP_BIND_1"/>
    <property type="match status" value="1"/>
</dbReference>
<dbReference type="SMART" id="SM00487">
    <property type="entry name" value="DEXDc"/>
    <property type="match status" value="1"/>
</dbReference>
<dbReference type="InterPro" id="IPR000330">
    <property type="entry name" value="SNF2_N"/>
</dbReference>
<dbReference type="InterPro" id="IPR038718">
    <property type="entry name" value="SNF2-like_sf"/>
</dbReference>
<dbReference type="Pfam" id="PF00176">
    <property type="entry name" value="SNF2-rel_dom"/>
    <property type="match status" value="1"/>
</dbReference>
<keyword evidence="1" id="KW-0378">Hydrolase</keyword>
<feature type="domain" description="Helicase ATP-binding" evidence="2">
    <location>
        <begin position="100"/>
        <end position="269"/>
    </location>
</feature>
<dbReference type="PANTHER" id="PTHR10799">
    <property type="entry name" value="SNF2/RAD54 HELICASE FAMILY"/>
    <property type="match status" value="1"/>
</dbReference>
<evidence type="ECO:0000259" key="2">
    <source>
        <dbReference type="PROSITE" id="PS51192"/>
    </source>
</evidence>
<dbReference type="EMBL" id="WJQU01000002">
    <property type="protein sequence ID" value="KAJ6642254.1"/>
    <property type="molecule type" value="Genomic_DNA"/>
</dbReference>
<feature type="domain" description="Helicase C-terminal" evidence="3">
    <location>
        <begin position="400"/>
        <end position="558"/>
    </location>
</feature>
<dbReference type="SUPFAM" id="SSF52540">
    <property type="entry name" value="P-loop containing nucleoside triphosphate hydrolases"/>
    <property type="match status" value="2"/>
</dbReference>
<dbReference type="InterPro" id="IPR001650">
    <property type="entry name" value="Helicase_C-like"/>
</dbReference>
<protein>
    <submittedName>
        <fullName evidence="4">Chromatin-remodeling complex ATPase chain Iswi</fullName>
    </submittedName>
</protein>
<dbReference type="Pfam" id="PF00271">
    <property type="entry name" value="Helicase_C"/>
    <property type="match status" value="1"/>
</dbReference>
<dbReference type="InterPro" id="IPR049730">
    <property type="entry name" value="SNF2/RAD54-like_C"/>
</dbReference>
<dbReference type="Gene3D" id="3.40.50.300">
    <property type="entry name" value="P-loop containing nucleotide triphosphate hydrolases"/>
    <property type="match status" value="1"/>
</dbReference>
<reference evidence="4" key="1">
    <citation type="submission" date="2022-07" db="EMBL/GenBank/DDBJ databases">
        <authorList>
            <person name="Trinca V."/>
            <person name="Uliana J.V.C."/>
            <person name="Torres T.T."/>
            <person name="Ward R.J."/>
            <person name="Monesi N."/>
        </authorList>
    </citation>
    <scope>NUCLEOTIDE SEQUENCE</scope>
    <source>
        <strain evidence="4">HSMRA1968</strain>
        <tissue evidence="4">Whole embryos</tissue>
    </source>
</reference>
<dbReference type="GO" id="GO:0016787">
    <property type="term" value="F:hydrolase activity"/>
    <property type="evidence" value="ECO:0007669"/>
    <property type="project" value="UniProtKB-KW"/>
</dbReference>
<dbReference type="SMART" id="SM00490">
    <property type="entry name" value="HELICc"/>
    <property type="match status" value="1"/>
</dbReference>
<organism evidence="4 5">
    <name type="scientific">Pseudolycoriella hygida</name>
    <dbReference type="NCBI Taxonomy" id="35572"/>
    <lineage>
        <taxon>Eukaryota</taxon>
        <taxon>Metazoa</taxon>
        <taxon>Ecdysozoa</taxon>
        <taxon>Arthropoda</taxon>
        <taxon>Hexapoda</taxon>
        <taxon>Insecta</taxon>
        <taxon>Pterygota</taxon>
        <taxon>Neoptera</taxon>
        <taxon>Endopterygota</taxon>
        <taxon>Diptera</taxon>
        <taxon>Nematocera</taxon>
        <taxon>Sciaroidea</taxon>
        <taxon>Sciaridae</taxon>
        <taxon>Pseudolycoriella</taxon>
    </lineage>
</organism>
<accession>A0A9Q0S2K4</accession>